<dbReference type="OMA" id="WSWLFFG"/>
<accession>A0A0L0C1T3</accession>
<keyword evidence="4 6" id="KW-1133">Transmembrane helix</keyword>
<evidence type="ECO:0000256" key="1">
    <source>
        <dbReference type="ARBA" id="ARBA00004141"/>
    </source>
</evidence>
<feature type="transmembrane region" description="Helical" evidence="6">
    <location>
        <begin position="6"/>
        <end position="25"/>
    </location>
</feature>
<dbReference type="FunFam" id="1.20.1260.100:FF:000001">
    <property type="entry name" value="translocator protein 2"/>
    <property type="match status" value="1"/>
</dbReference>
<evidence type="ECO:0008006" key="9">
    <source>
        <dbReference type="Google" id="ProtNLM"/>
    </source>
</evidence>
<gene>
    <name evidence="7" type="ORF">FF38_05374</name>
</gene>
<dbReference type="InterPro" id="IPR004307">
    <property type="entry name" value="TspO_MBR"/>
</dbReference>
<dbReference type="GO" id="GO:0005741">
    <property type="term" value="C:mitochondrial outer membrane"/>
    <property type="evidence" value="ECO:0007669"/>
    <property type="project" value="TreeGrafter"/>
</dbReference>
<dbReference type="STRING" id="7375.A0A0L0C1T3"/>
<feature type="transmembrane region" description="Helical" evidence="6">
    <location>
        <begin position="111"/>
        <end position="129"/>
    </location>
</feature>
<dbReference type="InterPro" id="IPR038330">
    <property type="entry name" value="TspO/MBR-related_sf"/>
</dbReference>
<name>A0A0L0C1T3_LUCCU</name>
<feature type="transmembrane region" description="Helical" evidence="6">
    <location>
        <begin position="79"/>
        <end position="99"/>
    </location>
</feature>
<dbReference type="OrthoDB" id="8841220at2759"/>
<evidence type="ECO:0000313" key="7">
    <source>
        <dbReference type="EMBL" id="KNC26212.1"/>
    </source>
</evidence>
<dbReference type="Pfam" id="PF03073">
    <property type="entry name" value="TspO_MBR"/>
    <property type="match status" value="1"/>
</dbReference>
<keyword evidence="8" id="KW-1185">Reference proteome</keyword>
<dbReference type="Proteomes" id="UP000037069">
    <property type="component" value="Unassembled WGS sequence"/>
</dbReference>
<comment type="subcellular location">
    <subcellularLocation>
        <location evidence="1">Membrane</location>
        <topology evidence="1">Multi-pass membrane protein</topology>
    </subcellularLocation>
</comment>
<dbReference type="CDD" id="cd15904">
    <property type="entry name" value="TSPO_MBR"/>
    <property type="match status" value="1"/>
</dbReference>
<organism evidence="7 8">
    <name type="scientific">Lucilia cuprina</name>
    <name type="common">Green bottle fly</name>
    <name type="synonym">Australian sheep blowfly</name>
    <dbReference type="NCBI Taxonomy" id="7375"/>
    <lineage>
        <taxon>Eukaryota</taxon>
        <taxon>Metazoa</taxon>
        <taxon>Ecdysozoa</taxon>
        <taxon>Arthropoda</taxon>
        <taxon>Hexapoda</taxon>
        <taxon>Insecta</taxon>
        <taxon>Pterygota</taxon>
        <taxon>Neoptera</taxon>
        <taxon>Endopterygota</taxon>
        <taxon>Diptera</taxon>
        <taxon>Brachycera</taxon>
        <taxon>Muscomorpha</taxon>
        <taxon>Oestroidea</taxon>
        <taxon>Calliphoridae</taxon>
        <taxon>Luciliinae</taxon>
        <taxon>Lucilia</taxon>
    </lineage>
</organism>
<dbReference type="PANTHER" id="PTHR10057">
    <property type="entry name" value="PERIPHERAL-TYPE BENZODIAZEPINE RECEPTOR"/>
    <property type="match status" value="1"/>
</dbReference>
<evidence type="ECO:0000313" key="8">
    <source>
        <dbReference type="Proteomes" id="UP000037069"/>
    </source>
</evidence>
<comment type="similarity">
    <text evidence="2">Belongs to the TspO/BZRP family.</text>
</comment>
<keyword evidence="3 6" id="KW-0812">Transmembrane</keyword>
<dbReference type="AlphaFoldDB" id="A0A0L0C1T3"/>
<reference evidence="7 8" key="1">
    <citation type="journal article" date="2015" name="Nat. Commun.">
        <title>Lucilia cuprina genome unlocks parasitic fly biology to underpin future interventions.</title>
        <authorList>
            <person name="Anstead C.A."/>
            <person name="Korhonen P.K."/>
            <person name="Young N.D."/>
            <person name="Hall R.S."/>
            <person name="Jex A.R."/>
            <person name="Murali S.C."/>
            <person name="Hughes D.S."/>
            <person name="Lee S.F."/>
            <person name="Perry T."/>
            <person name="Stroehlein A.J."/>
            <person name="Ansell B.R."/>
            <person name="Breugelmans B."/>
            <person name="Hofmann A."/>
            <person name="Qu J."/>
            <person name="Dugan S."/>
            <person name="Lee S.L."/>
            <person name="Chao H."/>
            <person name="Dinh H."/>
            <person name="Han Y."/>
            <person name="Doddapaneni H.V."/>
            <person name="Worley K.C."/>
            <person name="Muzny D.M."/>
            <person name="Ioannidis P."/>
            <person name="Waterhouse R.M."/>
            <person name="Zdobnov E.M."/>
            <person name="James P.J."/>
            <person name="Bagnall N.H."/>
            <person name="Kotze A.C."/>
            <person name="Gibbs R.A."/>
            <person name="Richards S."/>
            <person name="Batterham P."/>
            <person name="Gasser R.B."/>
        </authorList>
    </citation>
    <scope>NUCLEOTIDE SEQUENCE [LARGE SCALE GENOMIC DNA]</scope>
    <source>
        <strain evidence="7 8">LS</strain>
        <tissue evidence="7">Full body</tissue>
    </source>
</reference>
<protein>
    <recommendedName>
        <fullName evidence="9">Translocator protein</fullName>
    </recommendedName>
</protein>
<proteinExistence type="inferred from homology"/>
<dbReference type="Gene3D" id="1.20.1260.100">
    <property type="entry name" value="TspO/MBR protein"/>
    <property type="match status" value="1"/>
</dbReference>
<keyword evidence="5 6" id="KW-0472">Membrane</keyword>
<feature type="transmembrane region" description="Helical" evidence="6">
    <location>
        <begin position="46"/>
        <end position="67"/>
    </location>
</feature>
<sequence>MSDILKIAGAVVLPNLGGIAGGFVTKKNIKPWYETLKHPSFRPPNWLFAPMWTTLYSGMGYASYLVWKDGGGFSGDAKLPLIVYGSQLALNWAWSPIFFGQHNLKGGLIDIIALTATASTCGVLFYNINKVAGCIFIPYIAWLGFASLLNYSVYKLNTNNGDSKAIESSKQS</sequence>
<feature type="transmembrane region" description="Helical" evidence="6">
    <location>
        <begin position="135"/>
        <end position="154"/>
    </location>
</feature>
<dbReference type="GO" id="GO:0033013">
    <property type="term" value="P:tetrapyrrole metabolic process"/>
    <property type="evidence" value="ECO:0007669"/>
    <property type="project" value="UniProtKB-ARBA"/>
</dbReference>
<evidence type="ECO:0000256" key="2">
    <source>
        <dbReference type="ARBA" id="ARBA00007524"/>
    </source>
</evidence>
<evidence type="ECO:0000256" key="3">
    <source>
        <dbReference type="ARBA" id="ARBA00022692"/>
    </source>
</evidence>
<dbReference type="EMBL" id="JRES01001003">
    <property type="protein sequence ID" value="KNC26212.1"/>
    <property type="molecule type" value="Genomic_DNA"/>
</dbReference>
<evidence type="ECO:0000256" key="4">
    <source>
        <dbReference type="ARBA" id="ARBA00022989"/>
    </source>
</evidence>
<evidence type="ECO:0000256" key="5">
    <source>
        <dbReference type="ARBA" id="ARBA00023136"/>
    </source>
</evidence>
<comment type="caution">
    <text evidence="7">The sequence shown here is derived from an EMBL/GenBank/DDBJ whole genome shotgun (WGS) entry which is preliminary data.</text>
</comment>
<dbReference type="PIRSF" id="PIRSF005859">
    <property type="entry name" value="PBR"/>
    <property type="match status" value="1"/>
</dbReference>
<evidence type="ECO:0000256" key="6">
    <source>
        <dbReference type="SAM" id="Phobius"/>
    </source>
</evidence>
<dbReference type="PANTHER" id="PTHR10057:SF0">
    <property type="entry name" value="TRANSLOCATOR PROTEIN"/>
    <property type="match status" value="1"/>
</dbReference>